<dbReference type="Pfam" id="PF04079">
    <property type="entry name" value="SMC_ScpB"/>
    <property type="match status" value="1"/>
</dbReference>
<feature type="region of interest" description="Disordered" evidence="5">
    <location>
        <begin position="226"/>
        <end position="296"/>
    </location>
</feature>
<dbReference type="PANTHER" id="PTHR34298:SF2">
    <property type="entry name" value="SEGREGATION AND CONDENSATION PROTEIN B"/>
    <property type="match status" value="1"/>
</dbReference>
<dbReference type="SUPFAM" id="SSF46785">
    <property type="entry name" value="Winged helix' DNA-binding domain"/>
    <property type="match status" value="2"/>
</dbReference>
<keyword evidence="2" id="KW-0132">Cell division</keyword>
<keyword evidence="1" id="KW-0963">Cytoplasm</keyword>
<protein>
    <submittedName>
        <fullName evidence="6">Segregation and condensation protein B</fullName>
    </submittedName>
</protein>
<organism evidence="6 7">
    <name type="scientific">Lignipirellula cremea</name>
    <dbReference type="NCBI Taxonomy" id="2528010"/>
    <lineage>
        <taxon>Bacteria</taxon>
        <taxon>Pseudomonadati</taxon>
        <taxon>Planctomycetota</taxon>
        <taxon>Planctomycetia</taxon>
        <taxon>Pirellulales</taxon>
        <taxon>Pirellulaceae</taxon>
        <taxon>Lignipirellula</taxon>
    </lineage>
</organism>
<keyword evidence="7" id="KW-1185">Reference proteome</keyword>
<evidence type="ECO:0000313" key="6">
    <source>
        <dbReference type="EMBL" id="QDU97355.1"/>
    </source>
</evidence>
<accession>A0A518DZV6</accession>
<keyword evidence="4" id="KW-0131">Cell cycle</keyword>
<reference evidence="6 7" key="1">
    <citation type="submission" date="2019-02" db="EMBL/GenBank/DDBJ databases">
        <title>Deep-cultivation of Planctomycetes and their phenomic and genomic characterization uncovers novel biology.</title>
        <authorList>
            <person name="Wiegand S."/>
            <person name="Jogler M."/>
            <person name="Boedeker C."/>
            <person name="Pinto D."/>
            <person name="Vollmers J."/>
            <person name="Rivas-Marin E."/>
            <person name="Kohn T."/>
            <person name="Peeters S.H."/>
            <person name="Heuer A."/>
            <person name="Rast P."/>
            <person name="Oberbeckmann S."/>
            <person name="Bunk B."/>
            <person name="Jeske O."/>
            <person name="Meyerdierks A."/>
            <person name="Storesund J.E."/>
            <person name="Kallscheuer N."/>
            <person name="Luecker S."/>
            <person name="Lage O.M."/>
            <person name="Pohl T."/>
            <person name="Merkel B.J."/>
            <person name="Hornburger P."/>
            <person name="Mueller R.-W."/>
            <person name="Bruemmer F."/>
            <person name="Labrenz M."/>
            <person name="Spormann A.M."/>
            <person name="Op den Camp H."/>
            <person name="Overmann J."/>
            <person name="Amann R."/>
            <person name="Jetten M.S.M."/>
            <person name="Mascher T."/>
            <person name="Medema M.H."/>
            <person name="Devos D.P."/>
            <person name="Kaster A.-K."/>
            <person name="Ovreas L."/>
            <person name="Rohde M."/>
            <person name="Galperin M.Y."/>
            <person name="Jogler C."/>
        </authorList>
    </citation>
    <scope>NUCLEOTIDE SEQUENCE [LARGE SCALE GENOMIC DNA]</scope>
    <source>
        <strain evidence="6 7">Pla85_3_4</strain>
    </source>
</reference>
<evidence type="ECO:0000256" key="3">
    <source>
        <dbReference type="ARBA" id="ARBA00022829"/>
    </source>
</evidence>
<keyword evidence="3" id="KW-0159">Chromosome partition</keyword>
<dbReference type="NCBIfam" id="TIGR00281">
    <property type="entry name" value="SMC-Scp complex subunit ScpB"/>
    <property type="match status" value="1"/>
</dbReference>
<name>A0A518DZV6_9BACT</name>
<evidence type="ECO:0000256" key="5">
    <source>
        <dbReference type="SAM" id="MobiDB-lite"/>
    </source>
</evidence>
<dbReference type="RefSeq" id="WP_145056138.1">
    <property type="nucleotide sequence ID" value="NZ_CP036433.1"/>
</dbReference>
<evidence type="ECO:0000313" key="7">
    <source>
        <dbReference type="Proteomes" id="UP000317648"/>
    </source>
</evidence>
<sequence length="296" mass="33017">MPLRPVPTPVRLGSRSLRYQSKLAKSGWQGPPRRRVSASSGRGESAANDDEKKLRRLEAVLFLAREPLNSRKLSQYATLADGTEARTLVRLLNRKYDQAGRAFKVAELGGGFQLLTRSIFSKWLQRLPHVPTALRLSSPTMETLAVVAYRQPVLRVDIEAIRGVSCGELLRQLMERDLVKIGGRSEELGRPYLYATTGRFLRMFGLRSLNDLPRADWVRNAVPPAAEIEELSEDSTEEPFTEEEGSADDEGSEEQASEKTVSADEKMLMEPASEDETSLAALHPAEPSEEEQEPLE</sequence>
<proteinExistence type="predicted"/>
<dbReference type="GO" id="GO:0051301">
    <property type="term" value="P:cell division"/>
    <property type="evidence" value="ECO:0007669"/>
    <property type="project" value="UniProtKB-KW"/>
</dbReference>
<dbReference type="EMBL" id="CP036433">
    <property type="protein sequence ID" value="QDU97355.1"/>
    <property type="molecule type" value="Genomic_DNA"/>
</dbReference>
<dbReference type="Proteomes" id="UP000317648">
    <property type="component" value="Chromosome"/>
</dbReference>
<dbReference type="OrthoDB" id="9806226at2"/>
<dbReference type="Gene3D" id="1.10.10.10">
    <property type="entry name" value="Winged helix-like DNA-binding domain superfamily/Winged helix DNA-binding domain"/>
    <property type="match status" value="2"/>
</dbReference>
<feature type="compositionally biased region" description="Acidic residues" evidence="5">
    <location>
        <begin position="287"/>
        <end position="296"/>
    </location>
</feature>
<evidence type="ECO:0000256" key="2">
    <source>
        <dbReference type="ARBA" id="ARBA00022618"/>
    </source>
</evidence>
<dbReference type="KEGG" id="lcre:Pla8534_52010"/>
<gene>
    <name evidence="6" type="primary">scpB</name>
    <name evidence="6" type="ORF">Pla8534_52010</name>
</gene>
<evidence type="ECO:0000256" key="4">
    <source>
        <dbReference type="ARBA" id="ARBA00023306"/>
    </source>
</evidence>
<dbReference type="PANTHER" id="PTHR34298">
    <property type="entry name" value="SEGREGATION AND CONDENSATION PROTEIN B"/>
    <property type="match status" value="1"/>
</dbReference>
<dbReference type="GO" id="GO:0051304">
    <property type="term" value="P:chromosome separation"/>
    <property type="evidence" value="ECO:0007669"/>
    <property type="project" value="InterPro"/>
</dbReference>
<feature type="compositionally biased region" description="Acidic residues" evidence="5">
    <location>
        <begin position="227"/>
        <end position="255"/>
    </location>
</feature>
<dbReference type="AlphaFoldDB" id="A0A518DZV6"/>
<dbReference type="InterPro" id="IPR005234">
    <property type="entry name" value="ScpB_csome_segregation"/>
</dbReference>
<evidence type="ECO:0000256" key="1">
    <source>
        <dbReference type="ARBA" id="ARBA00022490"/>
    </source>
</evidence>
<feature type="region of interest" description="Disordered" evidence="5">
    <location>
        <begin position="22"/>
        <end position="50"/>
    </location>
</feature>
<dbReference type="InterPro" id="IPR036388">
    <property type="entry name" value="WH-like_DNA-bd_sf"/>
</dbReference>
<dbReference type="InterPro" id="IPR036390">
    <property type="entry name" value="WH_DNA-bd_sf"/>
</dbReference>